<reference evidence="3" key="1">
    <citation type="submission" date="2021-02" db="EMBL/GenBank/DDBJ databases">
        <authorList>
            <person name="Nowell W R."/>
        </authorList>
    </citation>
    <scope>NUCLEOTIDE SEQUENCE</scope>
</reference>
<dbReference type="EMBL" id="CAJOBI010203190">
    <property type="protein sequence ID" value="CAF4997627.1"/>
    <property type="molecule type" value="Genomic_DNA"/>
</dbReference>
<feature type="region of interest" description="Disordered" evidence="1">
    <location>
        <begin position="1"/>
        <end position="36"/>
    </location>
</feature>
<protein>
    <submittedName>
        <fullName evidence="3">Uncharacterized protein</fullName>
    </submittedName>
</protein>
<sequence length="36" mass="3920">MSFKQFLIGKGTSSLSFGSTISSRDLTRGNLTKRPT</sequence>
<accession>A0A8S2U4L6</accession>
<dbReference type="EMBL" id="CAJOBH010015792">
    <property type="protein sequence ID" value="CAF4189728.1"/>
    <property type="molecule type" value="Genomic_DNA"/>
</dbReference>
<evidence type="ECO:0000313" key="5">
    <source>
        <dbReference type="EMBL" id="CAF4997627.1"/>
    </source>
</evidence>
<dbReference type="Proteomes" id="UP000676336">
    <property type="component" value="Unassembled WGS sequence"/>
</dbReference>
<feature type="compositionally biased region" description="Low complexity" evidence="1">
    <location>
        <begin position="11"/>
        <end position="23"/>
    </location>
</feature>
<evidence type="ECO:0000313" key="3">
    <source>
        <dbReference type="EMBL" id="CAF4314851.1"/>
    </source>
</evidence>
<evidence type="ECO:0000313" key="4">
    <source>
        <dbReference type="EMBL" id="CAF4510758.1"/>
    </source>
</evidence>
<dbReference type="Proteomes" id="UP000681720">
    <property type="component" value="Unassembled WGS sequence"/>
</dbReference>
<dbReference type="Proteomes" id="UP000681967">
    <property type="component" value="Unassembled WGS sequence"/>
</dbReference>
<proteinExistence type="predicted"/>
<organism evidence="3 6">
    <name type="scientific">Rotaria magnacalcarata</name>
    <dbReference type="NCBI Taxonomy" id="392030"/>
    <lineage>
        <taxon>Eukaryota</taxon>
        <taxon>Metazoa</taxon>
        <taxon>Spiralia</taxon>
        <taxon>Gnathifera</taxon>
        <taxon>Rotifera</taxon>
        <taxon>Eurotatoria</taxon>
        <taxon>Bdelloidea</taxon>
        <taxon>Philodinida</taxon>
        <taxon>Philodinidae</taxon>
        <taxon>Rotaria</taxon>
    </lineage>
</organism>
<evidence type="ECO:0000313" key="2">
    <source>
        <dbReference type="EMBL" id="CAF4189728.1"/>
    </source>
</evidence>
<feature type="non-terminal residue" evidence="3">
    <location>
        <position position="36"/>
    </location>
</feature>
<dbReference type="EMBL" id="CAJOBJ010038774">
    <property type="protein sequence ID" value="CAF4314851.1"/>
    <property type="molecule type" value="Genomic_DNA"/>
</dbReference>
<name>A0A8S2U4L6_9BILA</name>
<evidence type="ECO:0000313" key="6">
    <source>
        <dbReference type="Proteomes" id="UP000681720"/>
    </source>
</evidence>
<dbReference type="AlphaFoldDB" id="A0A8S2U4L6"/>
<gene>
    <name evidence="2" type="ORF">BYL167_LOCUS23187</name>
    <name evidence="3" type="ORF">GIL414_LOCUS26451</name>
    <name evidence="4" type="ORF">SMN809_LOCUS35353</name>
    <name evidence="5" type="ORF">SMN809_LOCUS56614</name>
</gene>
<evidence type="ECO:0000256" key="1">
    <source>
        <dbReference type="SAM" id="MobiDB-lite"/>
    </source>
</evidence>
<comment type="caution">
    <text evidence="3">The sequence shown here is derived from an EMBL/GenBank/DDBJ whole genome shotgun (WGS) entry which is preliminary data.</text>
</comment>
<dbReference type="EMBL" id="CAJOBI010084075">
    <property type="protein sequence ID" value="CAF4510758.1"/>
    <property type="molecule type" value="Genomic_DNA"/>
</dbReference>